<evidence type="ECO:0000313" key="3">
    <source>
        <dbReference type="Proteomes" id="UP001498421"/>
    </source>
</evidence>
<evidence type="ECO:0000313" key="2">
    <source>
        <dbReference type="EMBL" id="KAK7424664.1"/>
    </source>
</evidence>
<keyword evidence="3" id="KW-1185">Reference proteome</keyword>
<evidence type="ECO:0008006" key="4">
    <source>
        <dbReference type="Google" id="ProtNLM"/>
    </source>
</evidence>
<dbReference type="InterPro" id="IPR012334">
    <property type="entry name" value="Pectin_lyas_fold"/>
</dbReference>
<dbReference type="InterPro" id="IPR011050">
    <property type="entry name" value="Pectin_lyase_fold/virulence"/>
</dbReference>
<reference evidence="2 3" key="1">
    <citation type="journal article" date="2025" name="Microbiol. Resour. Announc.">
        <title>Draft genome sequences for Neonectria magnoliae and Neonectria punicea, canker pathogens of Liriodendron tulipifera and Acer saccharum in West Virginia.</title>
        <authorList>
            <person name="Petronek H.M."/>
            <person name="Kasson M.T."/>
            <person name="Metheny A.M."/>
            <person name="Stauder C.M."/>
            <person name="Lovett B."/>
            <person name="Lynch S.C."/>
            <person name="Garnas J.R."/>
            <person name="Kasson L.R."/>
            <person name="Stajich J.E."/>
        </authorList>
    </citation>
    <scope>NUCLEOTIDE SEQUENCE [LARGE SCALE GENOMIC DNA]</scope>
    <source>
        <strain evidence="2 3">NRRL 64651</strain>
    </source>
</reference>
<name>A0ABR1HUM5_9HYPO</name>
<dbReference type="SUPFAM" id="SSF51126">
    <property type="entry name" value="Pectin lyase-like"/>
    <property type="match status" value="1"/>
</dbReference>
<comment type="caution">
    <text evidence="2">The sequence shown here is derived from an EMBL/GenBank/DDBJ whole genome shotgun (WGS) entry which is preliminary data.</text>
</comment>
<dbReference type="Gene3D" id="2.160.20.10">
    <property type="entry name" value="Single-stranded right-handed beta-helix, Pectin lyase-like"/>
    <property type="match status" value="1"/>
</dbReference>
<protein>
    <recommendedName>
        <fullName evidence="4">Pectate lyase</fullName>
    </recommendedName>
</protein>
<sequence>MPVSSNKDIISAGNKRVLHGKDLRSNTGAKNTIIQNIHIDYFNYTTDHNFDITATDRVLLEGNRFENSKAPIIEDNSTVKIFKVPDSSSRATCVSSLGRNCEKNALSTSGAWPSRKDGQQQLRYRKD</sequence>
<feature type="region of interest" description="Disordered" evidence="1">
    <location>
        <begin position="106"/>
        <end position="127"/>
    </location>
</feature>
<dbReference type="Proteomes" id="UP001498421">
    <property type="component" value="Unassembled WGS sequence"/>
</dbReference>
<evidence type="ECO:0000256" key="1">
    <source>
        <dbReference type="SAM" id="MobiDB-lite"/>
    </source>
</evidence>
<organism evidence="2 3">
    <name type="scientific">Neonectria magnoliae</name>
    <dbReference type="NCBI Taxonomy" id="2732573"/>
    <lineage>
        <taxon>Eukaryota</taxon>
        <taxon>Fungi</taxon>
        <taxon>Dikarya</taxon>
        <taxon>Ascomycota</taxon>
        <taxon>Pezizomycotina</taxon>
        <taxon>Sordariomycetes</taxon>
        <taxon>Hypocreomycetidae</taxon>
        <taxon>Hypocreales</taxon>
        <taxon>Nectriaceae</taxon>
        <taxon>Neonectria</taxon>
    </lineage>
</organism>
<gene>
    <name evidence="2" type="ORF">QQZ08_008547</name>
</gene>
<dbReference type="EMBL" id="JAZAVK010000089">
    <property type="protein sequence ID" value="KAK7424664.1"/>
    <property type="molecule type" value="Genomic_DNA"/>
</dbReference>
<proteinExistence type="predicted"/>
<accession>A0ABR1HUM5</accession>